<protein>
    <submittedName>
        <fullName evidence="2">Uncharacterized protein</fullName>
    </submittedName>
</protein>
<gene>
    <name evidence="2" type="ORF">LCGC14_0224400</name>
</gene>
<feature type="region of interest" description="Disordered" evidence="1">
    <location>
        <begin position="85"/>
        <end position="114"/>
    </location>
</feature>
<dbReference type="AlphaFoldDB" id="A0A0F9WWV2"/>
<sequence>MSKIGKFLTDSGYAVNKDVITKGYYMVRAEVAEGSKDVFNTIMAAAKEAGLSLDEDKSFFDEASSQIFLYSADKASILEKVEEIIEKEAEGEETDEEDESEGEDDSDILPSIVS</sequence>
<accession>A0A0F9WWV2</accession>
<dbReference type="EMBL" id="LAZR01000107">
    <property type="protein sequence ID" value="KKN90856.1"/>
    <property type="molecule type" value="Genomic_DNA"/>
</dbReference>
<feature type="compositionally biased region" description="Acidic residues" evidence="1">
    <location>
        <begin position="89"/>
        <end position="107"/>
    </location>
</feature>
<evidence type="ECO:0000256" key="1">
    <source>
        <dbReference type="SAM" id="MobiDB-lite"/>
    </source>
</evidence>
<comment type="caution">
    <text evidence="2">The sequence shown here is derived from an EMBL/GenBank/DDBJ whole genome shotgun (WGS) entry which is preliminary data.</text>
</comment>
<organism evidence="2">
    <name type="scientific">marine sediment metagenome</name>
    <dbReference type="NCBI Taxonomy" id="412755"/>
    <lineage>
        <taxon>unclassified sequences</taxon>
        <taxon>metagenomes</taxon>
        <taxon>ecological metagenomes</taxon>
    </lineage>
</organism>
<evidence type="ECO:0000313" key="2">
    <source>
        <dbReference type="EMBL" id="KKN90856.1"/>
    </source>
</evidence>
<name>A0A0F9WWV2_9ZZZZ</name>
<proteinExistence type="predicted"/>
<reference evidence="2" key="1">
    <citation type="journal article" date="2015" name="Nature">
        <title>Complex archaea that bridge the gap between prokaryotes and eukaryotes.</title>
        <authorList>
            <person name="Spang A."/>
            <person name="Saw J.H."/>
            <person name="Jorgensen S.L."/>
            <person name="Zaremba-Niedzwiedzka K."/>
            <person name="Martijn J."/>
            <person name="Lind A.E."/>
            <person name="van Eijk R."/>
            <person name="Schleper C."/>
            <person name="Guy L."/>
            <person name="Ettema T.J."/>
        </authorList>
    </citation>
    <scope>NUCLEOTIDE SEQUENCE</scope>
</reference>